<evidence type="ECO:0000313" key="1">
    <source>
        <dbReference type="RefSeq" id="XP_013169531.1"/>
    </source>
</evidence>
<sequence>MIECPKKKEKKGNSKLCDCRPVCKHRRRTWKGVTLKTSAELLVEKELKEEKPVQPIKIHPMKPCEKWVKSREIIPPVKVKKPSIVKICEAPIADTAATPYVEFAKLAKEIGAWDSVRKTCAFCSCPGCCACASREYELREEGAVQRRRAMTDFDRRVRDDCKIMRIMYNNI</sequence>
<dbReference type="RefSeq" id="XP_013169531.1">
    <property type="nucleotide sequence ID" value="XM_013314077.1"/>
</dbReference>
<gene>
    <name evidence="1" type="primary">LOC106119174</name>
</gene>
<dbReference type="GeneID" id="106119174"/>
<name>A0AAJ7EAP4_PAPXU</name>
<reference evidence="1" key="1">
    <citation type="submission" date="2025-08" db="UniProtKB">
        <authorList>
            <consortium name="RefSeq"/>
        </authorList>
    </citation>
    <scope>IDENTIFICATION</scope>
</reference>
<dbReference type="Proteomes" id="UP000694872">
    <property type="component" value="Unplaced"/>
</dbReference>
<dbReference type="KEGG" id="pxu:106119174"/>
<organism evidence="1">
    <name type="scientific">Papilio xuthus</name>
    <name type="common">Asian swallowtail butterfly</name>
    <dbReference type="NCBI Taxonomy" id="66420"/>
    <lineage>
        <taxon>Eukaryota</taxon>
        <taxon>Metazoa</taxon>
        <taxon>Ecdysozoa</taxon>
        <taxon>Arthropoda</taxon>
        <taxon>Hexapoda</taxon>
        <taxon>Insecta</taxon>
        <taxon>Pterygota</taxon>
        <taxon>Neoptera</taxon>
        <taxon>Endopterygota</taxon>
        <taxon>Lepidoptera</taxon>
        <taxon>Glossata</taxon>
        <taxon>Ditrysia</taxon>
        <taxon>Papilionoidea</taxon>
        <taxon>Papilionidae</taxon>
        <taxon>Papilioninae</taxon>
        <taxon>Papilio</taxon>
    </lineage>
</organism>
<dbReference type="AlphaFoldDB" id="A0AAJ7EAP4"/>
<protein>
    <submittedName>
        <fullName evidence="1">Uncharacterized protein LOC106119174</fullName>
    </submittedName>
</protein>
<proteinExistence type="predicted"/>
<accession>A0AAJ7EAP4</accession>